<feature type="domain" description="IFT80/172/WDR35 TPR" evidence="10">
    <location>
        <begin position="47"/>
        <end position="139"/>
    </location>
</feature>
<gene>
    <name evidence="12" type="primary">WDR35</name>
</gene>
<evidence type="ECO:0000256" key="8">
    <source>
        <dbReference type="ARBA" id="ARBA00023273"/>
    </source>
</evidence>
<reference evidence="12" key="2">
    <citation type="submission" date="2025-09" db="UniProtKB">
        <authorList>
            <consortium name="Ensembl"/>
        </authorList>
    </citation>
    <scope>IDENTIFICATION</scope>
</reference>
<dbReference type="PANTHER" id="PTHR12764:SF5">
    <property type="entry name" value="LD29485P"/>
    <property type="match status" value="1"/>
</dbReference>
<keyword evidence="4" id="KW-0677">Repeat</keyword>
<evidence type="ECO:0000313" key="13">
    <source>
        <dbReference type="Proteomes" id="UP000694388"/>
    </source>
</evidence>
<dbReference type="FunFam" id="1.25.40.470:FF:000004">
    <property type="entry name" value="WD repeat-containing protein 35"/>
    <property type="match status" value="1"/>
</dbReference>
<dbReference type="OMA" id="QCFLRCG"/>
<dbReference type="InterPro" id="IPR057979">
    <property type="entry name" value="TPR_IFT121"/>
</dbReference>
<evidence type="ECO:0000259" key="9">
    <source>
        <dbReference type="Pfam" id="PF23145"/>
    </source>
</evidence>
<dbReference type="InterPro" id="IPR056157">
    <property type="entry name" value="TPR_IFT80_172_dom"/>
</dbReference>
<dbReference type="AlphaFoldDB" id="A0A8C4QB20"/>
<dbReference type="Ensembl" id="ENSEBUT00000012985.1">
    <property type="protein sequence ID" value="ENSEBUP00000012408.1"/>
    <property type="gene ID" value="ENSEBUG00000007894.1"/>
</dbReference>
<sequence length="528" mass="59960">MKEPENPEDELVVTFEARFLRDCRTLLKSVGLPDAQEFVERNPHPRLWRLLAGAALERLQLEVADHAFSRCYDYPGLELIKRLHSLKGQKLKQAEVAAYFGRFEEVEQIYLAMDRRDLALKLRTKLGDWFRVLQLLSTTAGNADDALKEQANNGIGDYYAERKKWSNSVKYYMEAHNMEQLAECYIMLEDDEKLSELASSLPEQHKLLLELGQVFLSVGMCQEAIDAFLRNNQPKLAINACVELNKWKQAVELAQFHIVHEVQPLLSKYVAHLLENGQQLEAVELYHIAHCYLEAAQLLFQLADKEAKMRRKPLRVKKLYVLAALEVESYHEIKRSQKKDKTEAASALVGLLEEDATAGGLMVDSPWRGAEAYHFYLLSQKQFYSGQPEAATATAKVLVDYEDIIPPEDIYSLLALFACKSGTFKTASQAFLRLETMSGLSEKQKRAYEECALKVFTKHKPYDTSKSEASHSEALEGILPEEKPPVCVATGRLLMDYELWMCGVCKHCADRHDISCCSVCPLCHSAVV</sequence>
<evidence type="ECO:0000256" key="3">
    <source>
        <dbReference type="ARBA" id="ARBA00022574"/>
    </source>
</evidence>
<keyword evidence="3" id="KW-0853">WD repeat</keyword>
<comment type="subcellular location">
    <subcellularLocation>
        <location evidence="1">Cytoplasm</location>
        <location evidence="1">Cytoskeleton</location>
        <location evidence="1">Cilium basal body</location>
    </subcellularLocation>
</comment>
<accession>A0A8C4QB20</accession>
<dbReference type="GO" id="GO:1905515">
    <property type="term" value="P:non-motile cilium assembly"/>
    <property type="evidence" value="ECO:0007669"/>
    <property type="project" value="TreeGrafter"/>
</dbReference>
<dbReference type="GeneTree" id="ENSGT00940000155745"/>
<dbReference type="Pfam" id="PF23387">
    <property type="entry name" value="TPR_IFT80_172"/>
    <property type="match status" value="1"/>
</dbReference>
<evidence type="ECO:0000256" key="5">
    <source>
        <dbReference type="ARBA" id="ARBA00022794"/>
    </source>
</evidence>
<proteinExistence type="predicted"/>
<dbReference type="InterPro" id="IPR056170">
    <property type="entry name" value="Znf_IFT121-like"/>
</dbReference>
<dbReference type="Pfam" id="PF25768">
    <property type="entry name" value="TPR_IFT121"/>
    <property type="match status" value="1"/>
</dbReference>
<protein>
    <submittedName>
        <fullName evidence="12">WD repeat domain 35</fullName>
    </submittedName>
</protein>
<keyword evidence="2" id="KW-0963">Cytoplasm</keyword>
<keyword evidence="5" id="KW-0970">Cilium biogenesis/degradation</keyword>
<dbReference type="GO" id="GO:0061512">
    <property type="term" value="P:protein localization to cilium"/>
    <property type="evidence" value="ECO:0007669"/>
    <property type="project" value="TreeGrafter"/>
</dbReference>
<keyword evidence="6" id="KW-0969">Cilium</keyword>
<evidence type="ECO:0000259" key="11">
    <source>
        <dbReference type="Pfam" id="PF25768"/>
    </source>
</evidence>
<dbReference type="GO" id="GO:0035721">
    <property type="term" value="P:intraciliary retrograde transport"/>
    <property type="evidence" value="ECO:0007669"/>
    <property type="project" value="TreeGrafter"/>
</dbReference>
<evidence type="ECO:0000256" key="4">
    <source>
        <dbReference type="ARBA" id="ARBA00022737"/>
    </source>
</evidence>
<dbReference type="Pfam" id="PF25170">
    <property type="entry name" value="TPR_WDR35"/>
    <property type="match status" value="1"/>
</dbReference>
<dbReference type="Pfam" id="PF23145">
    <property type="entry name" value="Zf_2nd_IFT121"/>
    <property type="match status" value="1"/>
</dbReference>
<dbReference type="InterPro" id="IPR039857">
    <property type="entry name" value="Ift122/121"/>
</dbReference>
<dbReference type="Gene3D" id="1.25.40.470">
    <property type="match status" value="1"/>
</dbReference>
<feature type="domain" description="IFT121-like TPR repeats" evidence="11">
    <location>
        <begin position="364"/>
        <end position="463"/>
    </location>
</feature>
<evidence type="ECO:0000256" key="7">
    <source>
        <dbReference type="ARBA" id="ARBA00023212"/>
    </source>
</evidence>
<keyword evidence="7" id="KW-0206">Cytoskeleton</keyword>
<dbReference type="GO" id="GO:0030991">
    <property type="term" value="C:intraciliary transport particle A"/>
    <property type="evidence" value="ECO:0007669"/>
    <property type="project" value="TreeGrafter"/>
</dbReference>
<organism evidence="12 13">
    <name type="scientific">Eptatretus burgeri</name>
    <name type="common">Inshore hagfish</name>
    <dbReference type="NCBI Taxonomy" id="7764"/>
    <lineage>
        <taxon>Eukaryota</taxon>
        <taxon>Metazoa</taxon>
        <taxon>Chordata</taxon>
        <taxon>Craniata</taxon>
        <taxon>Vertebrata</taxon>
        <taxon>Cyclostomata</taxon>
        <taxon>Myxini</taxon>
        <taxon>Myxiniformes</taxon>
        <taxon>Myxinidae</taxon>
        <taxon>Eptatretinae</taxon>
        <taxon>Eptatretus</taxon>
    </lineage>
</organism>
<keyword evidence="8" id="KW-0966">Cell projection</keyword>
<evidence type="ECO:0000313" key="12">
    <source>
        <dbReference type="Ensembl" id="ENSEBUP00000012408.1"/>
    </source>
</evidence>
<feature type="domain" description="IFT121-like zinc finger" evidence="9">
    <location>
        <begin position="485"/>
        <end position="527"/>
    </location>
</feature>
<evidence type="ECO:0000256" key="2">
    <source>
        <dbReference type="ARBA" id="ARBA00022490"/>
    </source>
</evidence>
<dbReference type="PANTHER" id="PTHR12764">
    <property type="entry name" value="WD REPEAT DOMAIN-RELATED"/>
    <property type="match status" value="1"/>
</dbReference>
<evidence type="ECO:0000259" key="10">
    <source>
        <dbReference type="Pfam" id="PF23387"/>
    </source>
</evidence>
<reference evidence="12" key="1">
    <citation type="submission" date="2025-08" db="UniProtKB">
        <authorList>
            <consortium name="Ensembl"/>
        </authorList>
    </citation>
    <scope>IDENTIFICATION</scope>
</reference>
<dbReference type="Proteomes" id="UP000694388">
    <property type="component" value="Unplaced"/>
</dbReference>
<keyword evidence="13" id="KW-1185">Reference proteome</keyword>
<dbReference type="GO" id="GO:0097730">
    <property type="term" value="C:non-motile cilium"/>
    <property type="evidence" value="ECO:0007669"/>
    <property type="project" value="TreeGrafter"/>
</dbReference>
<dbReference type="InterPro" id="IPR057361">
    <property type="entry name" value="TPR_WDR35"/>
</dbReference>
<name>A0A8C4QB20_EPTBU</name>
<evidence type="ECO:0000256" key="1">
    <source>
        <dbReference type="ARBA" id="ARBA00004120"/>
    </source>
</evidence>
<evidence type="ECO:0000256" key="6">
    <source>
        <dbReference type="ARBA" id="ARBA00023069"/>
    </source>
</evidence>